<evidence type="ECO:0000313" key="3">
    <source>
        <dbReference type="EMBL" id="KAK3855720.1"/>
    </source>
</evidence>
<dbReference type="Pfam" id="PF00995">
    <property type="entry name" value="Sec1"/>
    <property type="match status" value="1"/>
</dbReference>
<comment type="caution">
    <text evidence="2">The sequence shown here is derived from an EMBL/GenBank/DDBJ whole genome shotgun (WGS) entry which is preliminary data.</text>
</comment>
<accession>A0AAE1EHB5</accession>
<dbReference type="InterPro" id="IPR027482">
    <property type="entry name" value="Sec1-like_dom2"/>
</dbReference>
<reference evidence="2" key="1">
    <citation type="submission" date="2023-10" db="EMBL/GenBank/DDBJ databases">
        <title>Genome assemblies of two species of porcelain crab, Petrolisthes cinctipes and Petrolisthes manimaculis (Anomura: Porcellanidae).</title>
        <authorList>
            <person name="Angst P."/>
        </authorList>
    </citation>
    <scope>NUCLEOTIDE SEQUENCE</scope>
    <source>
        <strain evidence="2">PB745_01</strain>
        <tissue evidence="2">Gill</tissue>
    </source>
</reference>
<proteinExistence type="inferred from homology"/>
<keyword evidence="4" id="KW-1185">Reference proteome</keyword>
<comment type="similarity">
    <text evidence="1">Belongs to the STXBP/unc-18/SEC1 family.</text>
</comment>
<evidence type="ECO:0000313" key="2">
    <source>
        <dbReference type="EMBL" id="KAK3849236.1"/>
    </source>
</evidence>
<gene>
    <name evidence="3" type="ORF">Pcinc_037900</name>
    <name evidence="2" type="ORF">Pcinc_043998</name>
</gene>
<protein>
    <recommendedName>
        <fullName evidence="5">Vacuolar protein sorting-associated protein 33A</fullName>
    </recommendedName>
</protein>
<dbReference type="AlphaFoldDB" id="A0AAE1EHB5"/>
<dbReference type="EMBL" id="JAWQEG010009044">
    <property type="protein sequence ID" value="KAK3849236.1"/>
    <property type="molecule type" value="Genomic_DNA"/>
</dbReference>
<evidence type="ECO:0000313" key="4">
    <source>
        <dbReference type="Proteomes" id="UP001286313"/>
    </source>
</evidence>
<evidence type="ECO:0000256" key="1">
    <source>
        <dbReference type="ARBA" id="ARBA00009884"/>
    </source>
</evidence>
<dbReference type="EMBL" id="JAWQEG010006114">
    <property type="protein sequence ID" value="KAK3855720.1"/>
    <property type="molecule type" value="Genomic_DNA"/>
</dbReference>
<dbReference type="InterPro" id="IPR043154">
    <property type="entry name" value="Sec-1-like_dom1"/>
</dbReference>
<dbReference type="InterPro" id="IPR036045">
    <property type="entry name" value="Sec1-like_sf"/>
</dbReference>
<sequence length="613" mass="68390">MTGGKVDLALIKEATRLDLINLLDSVPGTKAIVWDEKLAGPFSLVADYSFLRTHDVCKMFYITDNKLPPSTVAHIIFLARPLTRIMDKINQQLRMDEVQGGGNNNKKEYHLWLVPRMSLLCEQRLEEHQVHGSFSSIRELPLLLYRIESDLASMELPMCYRDLHLNKDPTGLFLVAQALMTIQGVFGLIPNIFGKGEAATKVYDLMVRLRREMGGNEPQVTPQIEQLILIDRSVDLITPLATQLTYEGLIHQFFTINNCTVKLPGEKFAKSGPSNTSAPSSVDFPEDTMTPQTKTIQLSGAEVLHAEIRDCNFSAVGPKLSRHAKSVMALYDERHTAKTVGELKQFVQRMPQLEQYKQSVATHTTIAELLKEKISCGQFRPALQMEQEFLKGLDTDKVNPFIEDLIAQKEPLNNVLRLMCLQCAVNGGLKPRVLEHYRRDLLHTYGFHHILTLENLATVRLLYPQEARSTYPTVRKTLHLTVDDVSEQDPNDMAYVHSGYAPLSCRLVEYLAGPGWRAITGVLQHLPGPTLTETQQLPSALRQRRGSGGSVSSSGEGGTALVFFIGGCTYSEIAALRFLSTRGDQGGPEYVIATTKIISGDLFLDSLSEQLEV</sequence>
<dbReference type="Gene3D" id="3.40.50.1910">
    <property type="match status" value="2"/>
</dbReference>
<dbReference type="InterPro" id="IPR001619">
    <property type="entry name" value="Sec1-like"/>
</dbReference>
<dbReference type="PANTHER" id="PTHR11679">
    <property type="entry name" value="VESICLE PROTEIN SORTING-ASSOCIATED"/>
    <property type="match status" value="1"/>
</dbReference>
<dbReference type="Gene3D" id="1.25.40.850">
    <property type="match status" value="1"/>
</dbReference>
<organism evidence="2 4">
    <name type="scientific">Petrolisthes cinctipes</name>
    <name type="common">Flat porcelain crab</name>
    <dbReference type="NCBI Taxonomy" id="88211"/>
    <lineage>
        <taxon>Eukaryota</taxon>
        <taxon>Metazoa</taxon>
        <taxon>Ecdysozoa</taxon>
        <taxon>Arthropoda</taxon>
        <taxon>Crustacea</taxon>
        <taxon>Multicrustacea</taxon>
        <taxon>Malacostraca</taxon>
        <taxon>Eumalacostraca</taxon>
        <taxon>Eucarida</taxon>
        <taxon>Decapoda</taxon>
        <taxon>Pleocyemata</taxon>
        <taxon>Anomura</taxon>
        <taxon>Galatheoidea</taxon>
        <taxon>Porcellanidae</taxon>
        <taxon>Petrolisthes</taxon>
    </lineage>
</organism>
<dbReference type="InterPro" id="IPR043155">
    <property type="entry name" value="VPS33_dom3b"/>
</dbReference>
<dbReference type="Proteomes" id="UP001286313">
    <property type="component" value="Unassembled WGS sequence"/>
</dbReference>
<dbReference type="GO" id="GO:0016192">
    <property type="term" value="P:vesicle-mediated transport"/>
    <property type="evidence" value="ECO:0007669"/>
    <property type="project" value="InterPro"/>
</dbReference>
<dbReference type="FunFam" id="3.40.50.1910:FF:000005">
    <property type="entry name" value="vacuolar protein sorting-associated protein 33A isoform X1"/>
    <property type="match status" value="1"/>
</dbReference>
<dbReference type="SUPFAM" id="SSF56815">
    <property type="entry name" value="Sec1/munc18-like (SM) proteins"/>
    <property type="match status" value="1"/>
</dbReference>
<name>A0AAE1EHB5_PETCI</name>
<evidence type="ECO:0008006" key="5">
    <source>
        <dbReference type="Google" id="ProtNLM"/>
    </source>
</evidence>
<dbReference type="Gene3D" id="3.40.50.2060">
    <property type="match status" value="1"/>
</dbReference>